<organism evidence="1 2">
    <name type="scientific">Thermoanaerobaculum aquaticum</name>
    <dbReference type="NCBI Taxonomy" id="1312852"/>
    <lineage>
        <taxon>Bacteria</taxon>
        <taxon>Pseudomonadati</taxon>
        <taxon>Acidobacteriota</taxon>
        <taxon>Thermoanaerobaculia</taxon>
        <taxon>Thermoanaerobaculales</taxon>
        <taxon>Thermoanaerobaculaceae</taxon>
        <taxon>Thermoanaerobaculum</taxon>
    </lineage>
</organism>
<evidence type="ECO:0000313" key="1">
    <source>
        <dbReference type="EMBL" id="KDA54955.1"/>
    </source>
</evidence>
<evidence type="ECO:0000313" key="2">
    <source>
        <dbReference type="Proteomes" id="UP000027284"/>
    </source>
</evidence>
<proteinExistence type="predicted"/>
<name>A0A062Y2G9_9BACT</name>
<reference evidence="1 2" key="1">
    <citation type="submission" date="2014-04" db="EMBL/GenBank/DDBJ databases">
        <title>The Genome Sequence of Thermoanaerobaculum aquaticum MP-01, The First Cultivated Group 23 Acidobacterium.</title>
        <authorList>
            <person name="Stamps B.W."/>
            <person name="Losey N.A."/>
            <person name="Lawson P.A."/>
            <person name="Stevenson B.S."/>
        </authorList>
    </citation>
    <scope>NUCLEOTIDE SEQUENCE [LARGE SCALE GENOMIC DNA]</scope>
    <source>
        <strain evidence="1 2">MP-01</strain>
    </source>
</reference>
<accession>A0A062Y2G9</accession>
<dbReference type="AlphaFoldDB" id="A0A062Y2G9"/>
<gene>
    <name evidence="1" type="ORF">EG19_03895</name>
</gene>
<dbReference type="RefSeq" id="WP_200867089.1">
    <property type="nucleotide sequence ID" value="NZ_JMFG01000002.1"/>
</dbReference>
<protein>
    <submittedName>
        <fullName evidence="1">Uncharacterized protein</fullName>
    </submittedName>
</protein>
<dbReference type="Proteomes" id="UP000027284">
    <property type="component" value="Unassembled WGS sequence"/>
</dbReference>
<sequence length="121" mass="14149">MEGPWSFEVFWRWLVGHPNCILRAGTPEVAVYDDEDLHWHFAEDPQEGMYLVQVLRGKRPVAEIWVTPEQVSYVQGTTGENEEEFVFELISETERERFAAYVFVLSHGFAPHDDATRLRIH</sequence>
<dbReference type="STRING" id="1312852.EG19_03895"/>
<dbReference type="EMBL" id="JMFG01000002">
    <property type="protein sequence ID" value="KDA54955.1"/>
    <property type="molecule type" value="Genomic_DNA"/>
</dbReference>
<keyword evidence="2" id="KW-1185">Reference proteome</keyword>
<comment type="caution">
    <text evidence="1">The sequence shown here is derived from an EMBL/GenBank/DDBJ whole genome shotgun (WGS) entry which is preliminary data.</text>
</comment>